<dbReference type="InterPro" id="IPR035906">
    <property type="entry name" value="MetI-like_sf"/>
</dbReference>
<feature type="transmembrane region" description="Helical" evidence="7">
    <location>
        <begin position="159"/>
        <end position="178"/>
    </location>
</feature>
<comment type="similarity">
    <text evidence="7">Belongs to the binding-protein-dependent transport system permease family.</text>
</comment>
<evidence type="ECO:0000313" key="11">
    <source>
        <dbReference type="Proteomes" id="UP001500253"/>
    </source>
</evidence>
<organism evidence="10 11">
    <name type="scientific">Streptomyces cuspidosporus</name>
    <dbReference type="NCBI Taxonomy" id="66882"/>
    <lineage>
        <taxon>Bacteria</taxon>
        <taxon>Bacillati</taxon>
        <taxon>Actinomycetota</taxon>
        <taxon>Actinomycetes</taxon>
        <taxon>Kitasatosporales</taxon>
        <taxon>Streptomycetaceae</taxon>
        <taxon>Streptomyces</taxon>
    </lineage>
</organism>
<feature type="transmembrane region" description="Helical" evidence="7">
    <location>
        <begin position="207"/>
        <end position="228"/>
    </location>
</feature>
<proteinExistence type="inferred from homology"/>
<evidence type="ECO:0000256" key="1">
    <source>
        <dbReference type="ARBA" id="ARBA00004651"/>
    </source>
</evidence>
<protein>
    <submittedName>
        <fullName evidence="10">Carbohydrate ABC transporter permease</fullName>
    </submittedName>
</protein>
<accession>A0ABN3FC51</accession>
<keyword evidence="4 7" id="KW-0812">Transmembrane</keyword>
<evidence type="ECO:0000256" key="6">
    <source>
        <dbReference type="ARBA" id="ARBA00023136"/>
    </source>
</evidence>
<sequence>MTTAQLEPTREAQQPPPPALKPSHRPVTRHRGSGLTALLALIAFVMAVPVLYVASLSVRSRDDVLNGGLLPTRPFWENWPDAFRAVDLGHYIANSWTVATGSVVLTLLIAVPGAYFTARAGRRGARLATLVLSSYCAPPVVAVLPLFSLLRNLELNNTVTGLALVDGLANVPVAIWLLDGFVRKVPKEIEEAAWLDGLGTWASLRRVVLPLISPGVAAAALICFFLSYNEFLFAVSFAQDSSAQTLPVLLSLFQGDKNVEFGQQAVVSLLGVAPVYVLAVAAQHRLVAGLSSGALK</sequence>
<name>A0ABN3FC51_9ACTN</name>
<keyword evidence="11" id="KW-1185">Reference proteome</keyword>
<keyword evidence="3" id="KW-1003">Cell membrane</keyword>
<dbReference type="Pfam" id="PF00528">
    <property type="entry name" value="BPD_transp_1"/>
    <property type="match status" value="1"/>
</dbReference>
<feature type="transmembrane region" description="Helical" evidence="7">
    <location>
        <begin position="261"/>
        <end position="282"/>
    </location>
</feature>
<keyword evidence="5 7" id="KW-1133">Transmembrane helix</keyword>
<feature type="transmembrane region" description="Helical" evidence="7">
    <location>
        <begin position="127"/>
        <end position="147"/>
    </location>
</feature>
<dbReference type="EMBL" id="BAAASD010000001">
    <property type="protein sequence ID" value="GAA2326546.1"/>
    <property type="molecule type" value="Genomic_DNA"/>
</dbReference>
<evidence type="ECO:0000256" key="3">
    <source>
        <dbReference type="ARBA" id="ARBA00022475"/>
    </source>
</evidence>
<evidence type="ECO:0000256" key="2">
    <source>
        <dbReference type="ARBA" id="ARBA00022448"/>
    </source>
</evidence>
<feature type="transmembrane region" description="Helical" evidence="7">
    <location>
        <begin position="96"/>
        <end position="115"/>
    </location>
</feature>
<dbReference type="InterPro" id="IPR050901">
    <property type="entry name" value="BP-dep_ABC_trans_perm"/>
</dbReference>
<evidence type="ECO:0000259" key="9">
    <source>
        <dbReference type="PROSITE" id="PS50928"/>
    </source>
</evidence>
<comment type="caution">
    <text evidence="10">The sequence shown here is derived from an EMBL/GenBank/DDBJ whole genome shotgun (WGS) entry which is preliminary data.</text>
</comment>
<dbReference type="PROSITE" id="PS50928">
    <property type="entry name" value="ABC_TM1"/>
    <property type="match status" value="1"/>
</dbReference>
<evidence type="ECO:0000256" key="8">
    <source>
        <dbReference type="SAM" id="MobiDB-lite"/>
    </source>
</evidence>
<feature type="transmembrane region" description="Helical" evidence="7">
    <location>
        <begin position="35"/>
        <end position="54"/>
    </location>
</feature>
<dbReference type="PANTHER" id="PTHR32243:SF18">
    <property type="entry name" value="INNER MEMBRANE ABC TRANSPORTER PERMEASE PROTEIN YCJP"/>
    <property type="match status" value="1"/>
</dbReference>
<evidence type="ECO:0000313" key="10">
    <source>
        <dbReference type="EMBL" id="GAA2326546.1"/>
    </source>
</evidence>
<gene>
    <name evidence="10" type="ORF">GCM10010246_05210</name>
</gene>
<keyword evidence="6 7" id="KW-0472">Membrane</keyword>
<dbReference type="CDD" id="cd06261">
    <property type="entry name" value="TM_PBP2"/>
    <property type="match status" value="1"/>
</dbReference>
<feature type="domain" description="ABC transmembrane type-1" evidence="9">
    <location>
        <begin position="92"/>
        <end position="282"/>
    </location>
</feature>
<dbReference type="Proteomes" id="UP001500253">
    <property type="component" value="Unassembled WGS sequence"/>
</dbReference>
<dbReference type="RefSeq" id="WP_346172809.1">
    <property type="nucleotide sequence ID" value="NZ_BAAASD010000001.1"/>
</dbReference>
<evidence type="ECO:0000256" key="7">
    <source>
        <dbReference type="RuleBase" id="RU363032"/>
    </source>
</evidence>
<dbReference type="SUPFAM" id="SSF161098">
    <property type="entry name" value="MetI-like"/>
    <property type="match status" value="1"/>
</dbReference>
<dbReference type="Gene3D" id="1.10.3720.10">
    <property type="entry name" value="MetI-like"/>
    <property type="match status" value="1"/>
</dbReference>
<keyword evidence="2 7" id="KW-0813">Transport</keyword>
<dbReference type="PANTHER" id="PTHR32243">
    <property type="entry name" value="MALTOSE TRANSPORT SYSTEM PERMEASE-RELATED"/>
    <property type="match status" value="1"/>
</dbReference>
<comment type="subcellular location">
    <subcellularLocation>
        <location evidence="1 7">Cell membrane</location>
        <topology evidence="1 7">Multi-pass membrane protein</topology>
    </subcellularLocation>
</comment>
<feature type="region of interest" description="Disordered" evidence="8">
    <location>
        <begin position="1"/>
        <end position="28"/>
    </location>
</feature>
<dbReference type="InterPro" id="IPR000515">
    <property type="entry name" value="MetI-like"/>
</dbReference>
<evidence type="ECO:0000256" key="5">
    <source>
        <dbReference type="ARBA" id="ARBA00022989"/>
    </source>
</evidence>
<evidence type="ECO:0000256" key="4">
    <source>
        <dbReference type="ARBA" id="ARBA00022692"/>
    </source>
</evidence>
<reference evidence="10 11" key="1">
    <citation type="journal article" date="2019" name="Int. J. Syst. Evol. Microbiol.">
        <title>The Global Catalogue of Microorganisms (GCM) 10K type strain sequencing project: providing services to taxonomists for standard genome sequencing and annotation.</title>
        <authorList>
            <consortium name="The Broad Institute Genomics Platform"/>
            <consortium name="The Broad Institute Genome Sequencing Center for Infectious Disease"/>
            <person name="Wu L."/>
            <person name="Ma J."/>
        </authorList>
    </citation>
    <scope>NUCLEOTIDE SEQUENCE [LARGE SCALE GENOMIC DNA]</scope>
    <source>
        <strain evidence="10 11">JCM 4316</strain>
    </source>
</reference>